<dbReference type="PANTHER" id="PTHR11895:SF76">
    <property type="entry name" value="INDOLEACETAMIDE HYDROLASE"/>
    <property type="match status" value="1"/>
</dbReference>
<evidence type="ECO:0000259" key="1">
    <source>
        <dbReference type="Pfam" id="PF01425"/>
    </source>
</evidence>
<name>A0A1V0U3X6_9ACTN</name>
<keyword evidence="3" id="KW-1185">Reference proteome</keyword>
<evidence type="ECO:0000313" key="3">
    <source>
        <dbReference type="Proteomes" id="UP000192726"/>
    </source>
</evidence>
<protein>
    <submittedName>
        <fullName evidence="2">Amidase</fullName>
    </submittedName>
</protein>
<dbReference type="SUPFAM" id="SSF75304">
    <property type="entry name" value="Amidase signature (AS) enzymes"/>
    <property type="match status" value="1"/>
</dbReference>
<accession>A0A1V0U3X6</accession>
<sequence length="474" mass="50013">MTDALHYLDATDLAARLRRRDLSAREVVRAHLDRIEQVNPAVNAVVTLDPEGALAEAARADERLAHGEGDIPPLHGLPIAFKDTHLTRGMRTTYGSPLFRNHVPDQDELLVDRLRQAGAIRLGKTNVPEFAAGSHTFNPVFGTTRNPYDTTRSAGGSSGGAAAALATGLLPLADGSDMGGSLRNPASFCNVVGLRPTPGRVPAYPAVDLWDTLAVPGPMGRTVADTALALSAMAGPDPRCPTSLETPGDAFRAPLDRDLRGLRLAWAPDLGGHAPADPEVLAVLEAQLPVFTGLGCHLDLACPDLTGADETFRTLRAHAFDLALGALLDSAGQALKPSLAANIAQGRRLTTDDLHAATAARSRLHLSTVDFFSRYDLLLAPVSQVAPFDAEQEYPEAVAGRPTESYLDWMRSCYLISVLGVPALSVPAGFTPGGLPVGIQLIGPPRADLAVLQAGHAFEGATRHGRRHPTPPTA</sequence>
<proteinExistence type="predicted"/>
<dbReference type="InterPro" id="IPR020556">
    <property type="entry name" value="Amidase_CS"/>
</dbReference>
<dbReference type="EMBL" id="CP020569">
    <property type="protein sequence ID" value="ARF59866.1"/>
    <property type="molecule type" value="Genomic_DNA"/>
</dbReference>
<gene>
    <name evidence="2" type="ORF">B1H19_34155</name>
</gene>
<dbReference type="GO" id="GO:0003824">
    <property type="term" value="F:catalytic activity"/>
    <property type="evidence" value="ECO:0007669"/>
    <property type="project" value="InterPro"/>
</dbReference>
<feature type="domain" description="Amidase" evidence="1">
    <location>
        <begin position="26"/>
        <end position="452"/>
    </location>
</feature>
<dbReference type="PROSITE" id="PS00571">
    <property type="entry name" value="AMIDASES"/>
    <property type="match status" value="1"/>
</dbReference>
<dbReference type="PANTHER" id="PTHR11895">
    <property type="entry name" value="TRANSAMIDASE"/>
    <property type="match status" value="1"/>
</dbReference>
<dbReference type="Pfam" id="PF01425">
    <property type="entry name" value="Amidase"/>
    <property type="match status" value="1"/>
</dbReference>
<dbReference type="Gene3D" id="3.90.1300.10">
    <property type="entry name" value="Amidase signature (AS) domain"/>
    <property type="match status" value="1"/>
</dbReference>
<dbReference type="InterPro" id="IPR023631">
    <property type="entry name" value="Amidase_dom"/>
</dbReference>
<dbReference type="RefSeq" id="WP_083110039.1">
    <property type="nucleotide sequence ID" value="NZ_CP020569.1"/>
</dbReference>
<dbReference type="AlphaFoldDB" id="A0A1V0U3X6"/>
<dbReference type="InterPro" id="IPR000120">
    <property type="entry name" value="Amidase"/>
</dbReference>
<dbReference type="STRING" id="553510.B1H19_34155"/>
<reference evidence="2 3" key="1">
    <citation type="submission" date="2017-04" db="EMBL/GenBank/DDBJ databases">
        <title>Complete Genome Sequence of Streptomyces gilvosporeus F607, a Capable Producer of Natamycin.</title>
        <authorList>
            <person name="Zong G."/>
            <person name="Zhong C."/>
            <person name="Fu J."/>
            <person name="Qin R."/>
            <person name="Cao G."/>
        </authorList>
    </citation>
    <scope>NUCLEOTIDE SEQUENCE [LARGE SCALE GENOMIC DNA]</scope>
    <source>
        <strain evidence="2 3">F607</strain>
    </source>
</reference>
<dbReference type="InterPro" id="IPR036928">
    <property type="entry name" value="AS_sf"/>
</dbReference>
<evidence type="ECO:0000313" key="2">
    <source>
        <dbReference type="EMBL" id="ARF59866.1"/>
    </source>
</evidence>
<organism evidence="2 3">
    <name type="scientific">Streptomyces gilvosporeus</name>
    <dbReference type="NCBI Taxonomy" id="553510"/>
    <lineage>
        <taxon>Bacteria</taxon>
        <taxon>Bacillati</taxon>
        <taxon>Actinomycetota</taxon>
        <taxon>Actinomycetes</taxon>
        <taxon>Kitasatosporales</taxon>
        <taxon>Streptomycetaceae</taxon>
        <taxon>Streptomyces</taxon>
    </lineage>
</organism>
<dbReference type="Proteomes" id="UP000192726">
    <property type="component" value="Chromosome"/>
</dbReference>
<dbReference type="OrthoDB" id="182039at2"/>
<dbReference type="KEGG" id="sgv:B1H19_34155"/>
<dbReference type="NCBIfam" id="NF005686">
    <property type="entry name" value="PRK07486.1"/>
    <property type="match status" value="1"/>
</dbReference>